<evidence type="ECO:0000256" key="8">
    <source>
        <dbReference type="ARBA" id="ARBA00023012"/>
    </source>
</evidence>
<evidence type="ECO:0000256" key="5">
    <source>
        <dbReference type="ARBA" id="ARBA00022741"/>
    </source>
</evidence>
<feature type="transmembrane region" description="Helical" evidence="10">
    <location>
        <begin position="68"/>
        <end position="89"/>
    </location>
</feature>
<dbReference type="Gene3D" id="1.20.5.1930">
    <property type="match status" value="1"/>
</dbReference>
<accession>A0A7G5BTP2</accession>
<keyword evidence="7" id="KW-0067">ATP-binding</keyword>
<keyword evidence="10" id="KW-0472">Membrane</keyword>
<feature type="domain" description="Histidine kinase/HSP90-like ATPase" evidence="11">
    <location>
        <begin position="291"/>
        <end position="365"/>
    </location>
</feature>
<keyword evidence="10" id="KW-0812">Transmembrane</keyword>
<dbReference type="CDD" id="cd16917">
    <property type="entry name" value="HATPase_UhpB-NarQ-NarX-like"/>
    <property type="match status" value="1"/>
</dbReference>
<evidence type="ECO:0000313" key="13">
    <source>
        <dbReference type="EMBL" id="QMV40326.1"/>
    </source>
</evidence>
<keyword evidence="10" id="KW-1133">Transmembrane helix</keyword>
<dbReference type="SUPFAM" id="SSF55874">
    <property type="entry name" value="ATPase domain of HSP90 chaperone/DNA topoisomerase II/histidine kinase"/>
    <property type="match status" value="1"/>
</dbReference>
<evidence type="ECO:0000256" key="2">
    <source>
        <dbReference type="ARBA" id="ARBA00012438"/>
    </source>
</evidence>
<dbReference type="EMBL" id="CP041969">
    <property type="protein sequence ID" value="QMV40326.1"/>
    <property type="molecule type" value="Genomic_DNA"/>
</dbReference>
<dbReference type="RefSeq" id="WP_182301680.1">
    <property type="nucleotide sequence ID" value="NZ_CP041969.1"/>
</dbReference>
<feature type="transmembrane region" description="Helical" evidence="10">
    <location>
        <begin position="35"/>
        <end position="56"/>
    </location>
</feature>
<dbReference type="AlphaFoldDB" id="A0A7G5BTP2"/>
<dbReference type="GO" id="GO:0016020">
    <property type="term" value="C:membrane"/>
    <property type="evidence" value="ECO:0007669"/>
    <property type="project" value="InterPro"/>
</dbReference>
<keyword evidence="14" id="KW-1185">Reference proteome</keyword>
<evidence type="ECO:0000259" key="12">
    <source>
        <dbReference type="Pfam" id="PF07730"/>
    </source>
</evidence>
<evidence type="ECO:0000256" key="10">
    <source>
        <dbReference type="SAM" id="Phobius"/>
    </source>
</evidence>
<organism evidence="13 14">
    <name type="scientific">Cohnella cholangitidis</name>
    <dbReference type="NCBI Taxonomy" id="2598458"/>
    <lineage>
        <taxon>Bacteria</taxon>
        <taxon>Bacillati</taxon>
        <taxon>Bacillota</taxon>
        <taxon>Bacilli</taxon>
        <taxon>Bacillales</taxon>
        <taxon>Paenibacillaceae</taxon>
        <taxon>Cohnella</taxon>
    </lineage>
</organism>
<keyword evidence="4" id="KW-0808">Transferase</keyword>
<feature type="transmembrane region" description="Helical" evidence="10">
    <location>
        <begin position="96"/>
        <end position="112"/>
    </location>
</feature>
<dbReference type="Proteomes" id="UP000515679">
    <property type="component" value="Chromosome"/>
</dbReference>
<dbReference type="InterPro" id="IPR011712">
    <property type="entry name" value="Sig_transdc_His_kin_sub3_dim/P"/>
</dbReference>
<keyword evidence="6 13" id="KW-0418">Kinase</keyword>
<evidence type="ECO:0000256" key="1">
    <source>
        <dbReference type="ARBA" id="ARBA00000085"/>
    </source>
</evidence>
<reference evidence="13 14" key="1">
    <citation type="submission" date="2019-07" db="EMBL/GenBank/DDBJ databases">
        <authorList>
            <person name="Kim J.K."/>
            <person name="Cheong H.-M."/>
            <person name="Choi Y."/>
            <person name="Hwang K.J."/>
            <person name="Lee S."/>
            <person name="Choi C."/>
        </authorList>
    </citation>
    <scope>NUCLEOTIDE SEQUENCE [LARGE SCALE GENOMIC DNA]</scope>
    <source>
        <strain evidence="13 14">KS 22</strain>
    </source>
</reference>
<evidence type="ECO:0000256" key="6">
    <source>
        <dbReference type="ARBA" id="ARBA00022777"/>
    </source>
</evidence>
<sequence length="382" mass="43362">MRSLLIWLQHLLIVLPAIATVYVTRIASPAEYVGYILLALLIVRVTAVVPRIAYLLLPVQLLGFGWLYYTYGGILYFLMFSGLVSTYLFLRKPIEITAMALLCGIVMNYVAYSEGAHTIWTLNLIWVGFTLLLSAMFAMNRIKDQLERKVESLSDYQDQLEQERTRAVEHARKVESYAQVQERGRIATELHDDLGHRLIRVKMMTEAALQIMEHNPRQAIQMVEQVRGQLEESMNNMRYTVRKLQPVEEHNVRQYGLHRLIEDAARDLQIKVNFELKGKPFPLYPSIEFVLYRNAQEAITNAVRHGGATVVEITLDFSEAEVTMNITNNGTIPESVSDGLGLKGMKERVAVIGGRLQVSLERGFVLSTIVPVLESSQHAEGE</sequence>
<dbReference type="GO" id="GO:0005524">
    <property type="term" value="F:ATP binding"/>
    <property type="evidence" value="ECO:0007669"/>
    <property type="project" value="UniProtKB-KW"/>
</dbReference>
<proteinExistence type="predicted"/>
<feature type="transmembrane region" description="Helical" evidence="10">
    <location>
        <begin position="6"/>
        <end position="23"/>
    </location>
</feature>
<comment type="catalytic activity">
    <reaction evidence="1">
        <text>ATP + protein L-histidine = ADP + protein N-phospho-L-histidine.</text>
        <dbReference type="EC" id="2.7.13.3"/>
    </reaction>
</comment>
<keyword evidence="8" id="KW-0902">Two-component regulatory system</keyword>
<dbReference type="PANTHER" id="PTHR24421:SF10">
    <property type="entry name" value="NITRATE_NITRITE SENSOR PROTEIN NARQ"/>
    <property type="match status" value="1"/>
</dbReference>
<keyword evidence="3" id="KW-0597">Phosphoprotein</keyword>
<evidence type="ECO:0000256" key="7">
    <source>
        <dbReference type="ARBA" id="ARBA00022840"/>
    </source>
</evidence>
<evidence type="ECO:0000256" key="4">
    <source>
        <dbReference type="ARBA" id="ARBA00022679"/>
    </source>
</evidence>
<feature type="domain" description="Signal transduction histidine kinase subgroup 3 dimerisation and phosphoacceptor" evidence="12">
    <location>
        <begin position="182"/>
        <end position="248"/>
    </location>
</feature>
<evidence type="ECO:0000256" key="3">
    <source>
        <dbReference type="ARBA" id="ARBA00022553"/>
    </source>
</evidence>
<gene>
    <name evidence="13" type="ORF">FPL14_03240</name>
</gene>
<evidence type="ECO:0000259" key="11">
    <source>
        <dbReference type="Pfam" id="PF02518"/>
    </source>
</evidence>
<dbReference type="InterPro" id="IPR003594">
    <property type="entry name" value="HATPase_dom"/>
</dbReference>
<dbReference type="GO" id="GO:0000155">
    <property type="term" value="F:phosphorelay sensor kinase activity"/>
    <property type="evidence" value="ECO:0007669"/>
    <property type="project" value="InterPro"/>
</dbReference>
<keyword evidence="9" id="KW-0175">Coiled coil</keyword>
<dbReference type="Pfam" id="PF07730">
    <property type="entry name" value="HisKA_3"/>
    <property type="match status" value="1"/>
</dbReference>
<feature type="coiled-coil region" evidence="9">
    <location>
        <begin position="139"/>
        <end position="173"/>
    </location>
</feature>
<dbReference type="Pfam" id="PF02518">
    <property type="entry name" value="HATPase_c"/>
    <property type="match status" value="1"/>
</dbReference>
<dbReference type="InterPro" id="IPR036890">
    <property type="entry name" value="HATPase_C_sf"/>
</dbReference>
<dbReference type="KEGG" id="cchl:FPL14_03240"/>
<keyword evidence="5" id="KW-0547">Nucleotide-binding</keyword>
<dbReference type="EC" id="2.7.13.3" evidence="2"/>
<dbReference type="Gene3D" id="3.30.565.10">
    <property type="entry name" value="Histidine kinase-like ATPase, C-terminal domain"/>
    <property type="match status" value="1"/>
</dbReference>
<evidence type="ECO:0000256" key="9">
    <source>
        <dbReference type="SAM" id="Coils"/>
    </source>
</evidence>
<evidence type="ECO:0000313" key="14">
    <source>
        <dbReference type="Proteomes" id="UP000515679"/>
    </source>
</evidence>
<protein>
    <recommendedName>
        <fullName evidence="2">histidine kinase</fullName>
        <ecNumber evidence="2">2.7.13.3</ecNumber>
    </recommendedName>
</protein>
<dbReference type="PANTHER" id="PTHR24421">
    <property type="entry name" value="NITRATE/NITRITE SENSOR PROTEIN NARX-RELATED"/>
    <property type="match status" value="1"/>
</dbReference>
<name>A0A7G5BTP2_9BACL</name>
<dbReference type="InterPro" id="IPR050482">
    <property type="entry name" value="Sensor_HK_TwoCompSys"/>
</dbReference>
<dbReference type="GO" id="GO:0046983">
    <property type="term" value="F:protein dimerization activity"/>
    <property type="evidence" value="ECO:0007669"/>
    <property type="project" value="InterPro"/>
</dbReference>
<feature type="transmembrane region" description="Helical" evidence="10">
    <location>
        <begin position="118"/>
        <end position="139"/>
    </location>
</feature>